<gene>
    <name evidence="1" type="ORF">RPERSI_LOCUS30949</name>
</gene>
<name>A0ACA9SI64_9GLOM</name>
<comment type="caution">
    <text evidence="1">The sequence shown here is derived from an EMBL/GenBank/DDBJ whole genome shotgun (WGS) entry which is preliminary data.</text>
</comment>
<keyword evidence="2" id="KW-1185">Reference proteome</keyword>
<accession>A0ACA9SI64</accession>
<reference evidence="1" key="1">
    <citation type="submission" date="2021-06" db="EMBL/GenBank/DDBJ databases">
        <authorList>
            <person name="Kallberg Y."/>
            <person name="Tangrot J."/>
            <person name="Rosling A."/>
        </authorList>
    </citation>
    <scope>NUCLEOTIDE SEQUENCE</scope>
    <source>
        <strain evidence="1">MA461A</strain>
    </source>
</reference>
<dbReference type="Proteomes" id="UP000789920">
    <property type="component" value="Unassembled WGS sequence"/>
</dbReference>
<evidence type="ECO:0000313" key="1">
    <source>
        <dbReference type="EMBL" id="CAG8839182.1"/>
    </source>
</evidence>
<proteinExistence type="predicted"/>
<organism evidence="1 2">
    <name type="scientific">Racocetra persica</name>
    <dbReference type="NCBI Taxonomy" id="160502"/>
    <lineage>
        <taxon>Eukaryota</taxon>
        <taxon>Fungi</taxon>
        <taxon>Fungi incertae sedis</taxon>
        <taxon>Mucoromycota</taxon>
        <taxon>Glomeromycotina</taxon>
        <taxon>Glomeromycetes</taxon>
        <taxon>Diversisporales</taxon>
        <taxon>Gigasporaceae</taxon>
        <taxon>Racocetra</taxon>
    </lineage>
</organism>
<dbReference type="EMBL" id="CAJVQC010122848">
    <property type="protein sequence ID" value="CAG8839182.1"/>
    <property type="molecule type" value="Genomic_DNA"/>
</dbReference>
<sequence>AHREENTSKTESFQGTPSDREKLGVFGGFSSDFFDNVYD</sequence>
<feature type="non-terminal residue" evidence="1">
    <location>
        <position position="1"/>
    </location>
</feature>
<protein>
    <submittedName>
        <fullName evidence="1">15070_t:CDS:1</fullName>
    </submittedName>
</protein>
<evidence type="ECO:0000313" key="2">
    <source>
        <dbReference type="Proteomes" id="UP000789920"/>
    </source>
</evidence>